<dbReference type="InterPro" id="IPR039588">
    <property type="entry name" value="FBXO4"/>
</dbReference>
<accession>A0A6J2QB23</accession>
<dbReference type="GO" id="GO:0019005">
    <property type="term" value="C:SCF ubiquitin ligase complex"/>
    <property type="evidence" value="ECO:0007669"/>
    <property type="project" value="TreeGrafter"/>
</dbReference>
<protein>
    <submittedName>
        <fullName evidence="3">F-box only protein 4</fullName>
    </submittedName>
</protein>
<dbReference type="PROSITE" id="PS50181">
    <property type="entry name" value="FBOX"/>
    <property type="match status" value="1"/>
</dbReference>
<dbReference type="OrthoDB" id="3219396at2759"/>
<dbReference type="GO" id="GO:0000209">
    <property type="term" value="P:protein polyubiquitination"/>
    <property type="evidence" value="ECO:0007669"/>
    <property type="project" value="TreeGrafter"/>
</dbReference>
<dbReference type="InterPro" id="IPR027417">
    <property type="entry name" value="P-loop_NTPase"/>
</dbReference>
<reference evidence="3" key="1">
    <citation type="submission" date="2025-08" db="UniProtKB">
        <authorList>
            <consortium name="RefSeq"/>
        </authorList>
    </citation>
    <scope>IDENTIFICATION</scope>
</reference>
<sequence>MAGKIQQPNTSVVIRSLRRFRDTYFPNSGKVAKDELTVGVETGREPQPGFLDSLPVDLQFLIMTFLSPADICCLGASSRYWRAIVRDPLLWRYFLLRDMPYWPSIDHVSMPQLELLDAPLINEDESLDDREEGDDKGMQFKFDYMSEYLKGCPSCRQQWLPSRPAYELVTSFFQSLVPSSEPRYAMLGPGMEQMDVSLVTRLMNAPDVLPVSGTPHRQINGIGSGISYMFNNQHKFNILTLYSTNRAERERARVQQLSVSNKLFTFKGTDDSGNPIYSPAPQVQQVCQVVDGFIYVANAEPGRGLGECEVAQIRAVLSSADGSASRPLLVLSCVSREEPEEIRITNLQTVASRNGARCRTPCVDMAKRLGLPQLANPWMVQDTVAESLSGLLDGISWLLRCSGVKLYGS</sequence>
<dbReference type="SUPFAM" id="SSF81383">
    <property type="entry name" value="F-box domain"/>
    <property type="match status" value="1"/>
</dbReference>
<dbReference type="CDD" id="cd22085">
    <property type="entry name" value="F-box_FBXO4"/>
    <property type="match status" value="1"/>
</dbReference>
<dbReference type="GO" id="GO:0031146">
    <property type="term" value="P:SCF-dependent proteasomal ubiquitin-dependent protein catabolic process"/>
    <property type="evidence" value="ECO:0007669"/>
    <property type="project" value="InterPro"/>
</dbReference>
<dbReference type="GeneID" id="115013187"/>
<dbReference type="InParanoid" id="A0A6J2QB23"/>
<dbReference type="InterPro" id="IPR036047">
    <property type="entry name" value="F-box-like_dom_sf"/>
</dbReference>
<dbReference type="KEGG" id="cgob:115013187"/>
<dbReference type="Gene3D" id="1.20.1280.50">
    <property type="match status" value="1"/>
</dbReference>
<dbReference type="Pfam" id="PF12937">
    <property type="entry name" value="F-box-like"/>
    <property type="match status" value="1"/>
</dbReference>
<evidence type="ECO:0000259" key="1">
    <source>
        <dbReference type="PROSITE" id="PS50181"/>
    </source>
</evidence>
<dbReference type="CTD" id="26272"/>
<gene>
    <name evidence="3" type="primary">fbxo4</name>
</gene>
<dbReference type="Gene3D" id="3.40.50.300">
    <property type="entry name" value="P-loop containing nucleotide triphosphate hydrolases"/>
    <property type="match status" value="1"/>
</dbReference>
<keyword evidence="2" id="KW-1185">Reference proteome</keyword>
<dbReference type="PANTHER" id="PTHR16008:SF4">
    <property type="entry name" value="F-BOX ONLY PROTEIN 4"/>
    <property type="match status" value="1"/>
</dbReference>
<dbReference type="InterPro" id="IPR001810">
    <property type="entry name" value="F-box_dom"/>
</dbReference>
<dbReference type="RefSeq" id="XP_029295099.1">
    <property type="nucleotide sequence ID" value="XM_029439239.1"/>
</dbReference>
<dbReference type="AlphaFoldDB" id="A0A6J2QB23"/>
<dbReference type="Proteomes" id="UP000504630">
    <property type="component" value="Chromosome 9"/>
</dbReference>
<feature type="domain" description="F-box" evidence="1">
    <location>
        <begin position="48"/>
        <end position="94"/>
    </location>
</feature>
<evidence type="ECO:0000313" key="3">
    <source>
        <dbReference type="RefSeq" id="XP_029295099.1"/>
    </source>
</evidence>
<name>A0A6J2QB23_COTGO</name>
<organism evidence="2 3">
    <name type="scientific">Cottoperca gobio</name>
    <name type="common">Frogmouth</name>
    <name type="synonym">Aphritis gobio</name>
    <dbReference type="NCBI Taxonomy" id="56716"/>
    <lineage>
        <taxon>Eukaryota</taxon>
        <taxon>Metazoa</taxon>
        <taxon>Chordata</taxon>
        <taxon>Craniata</taxon>
        <taxon>Vertebrata</taxon>
        <taxon>Euteleostomi</taxon>
        <taxon>Actinopterygii</taxon>
        <taxon>Neopterygii</taxon>
        <taxon>Teleostei</taxon>
        <taxon>Neoteleostei</taxon>
        <taxon>Acanthomorphata</taxon>
        <taxon>Eupercaria</taxon>
        <taxon>Perciformes</taxon>
        <taxon>Notothenioidei</taxon>
        <taxon>Bovichtidae</taxon>
        <taxon>Cottoperca</taxon>
    </lineage>
</organism>
<proteinExistence type="predicted"/>
<evidence type="ECO:0000313" key="2">
    <source>
        <dbReference type="Proteomes" id="UP000504630"/>
    </source>
</evidence>
<dbReference type="PANTHER" id="PTHR16008">
    <property type="entry name" value="F-BOX ONLY PROTEIN 4"/>
    <property type="match status" value="1"/>
</dbReference>